<accession>A0ABV8XU94</accession>
<name>A0ABV8XU94_9DEIO</name>
<gene>
    <name evidence="1" type="ORF">ACFOZ9_14490</name>
</gene>
<evidence type="ECO:0000313" key="1">
    <source>
        <dbReference type="EMBL" id="MFC4427423.1"/>
    </source>
</evidence>
<reference evidence="2" key="1">
    <citation type="journal article" date="2019" name="Int. J. Syst. Evol. Microbiol.">
        <title>The Global Catalogue of Microorganisms (GCM) 10K type strain sequencing project: providing services to taxonomists for standard genome sequencing and annotation.</title>
        <authorList>
            <consortium name="The Broad Institute Genomics Platform"/>
            <consortium name="The Broad Institute Genome Sequencing Center for Infectious Disease"/>
            <person name="Wu L."/>
            <person name="Ma J."/>
        </authorList>
    </citation>
    <scope>NUCLEOTIDE SEQUENCE [LARGE SCALE GENOMIC DNA]</scope>
    <source>
        <strain evidence="2">CCUG 56029</strain>
    </source>
</reference>
<protein>
    <submittedName>
        <fullName evidence="1">Uncharacterized protein</fullName>
    </submittedName>
</protein>
<sequence length="277" mass="30763">MMIDTEPLMALPEHEQARLDALEQSVADGLRDFQRTGQALSEIRDNAFYRATHETFEAYLQDRWGFTLPQAGRLIEAADVARVLAPIGIQPQHERQARAMKAAARLVTDLEPEQQRVVARLVEAAAPEERDLPWEMAPDPAELRIMASVVRKLEPDSTVYHPDSGDEVPYQSLSVPQRFEVARTQAEQKTQAYREKQEAKAAAPQPEKVNWADWCLNHAQTLAPGQRLELVVERDGSGGARAQARIVDGNTGEVLAEGQGAPYLKKAVLNLVSEVKG</sequence>
<comment type="caution">
    <text evidence="1">The sequence shown here is derived from an EMBL/GenBank/DDBJ whole genome shotgun (WGS) entry which is preliminary data.</text>
</comment>
<keyword evidence="2" id="KW-1185">Reference proteome</keyword>
<proteinExistence type="predicted"/>
<dbReference type="RefSeq" id="WP_380040891.1">
    <property type="nucleotide sequence ID" value="NZ_JBHSEH010000022.1"/>
</dbReference>
<dbReference type="EMBL" id="JBHSEH010000022">
    <property type="protein sequence ID" value="MFC4427423.1"/>
    <property type="molecule type" value="Genomic_DNA"/>
</dbReference>
<evidence type="ECO:0000313" key="2">
    <source>
        <dbReference type="Proteomes" id="UP001595998"/>
    </source>
</evidence>
<organism evidence="1 2">
    <name type="scientific">Deinococcus navajonensis</name>
    <dbReference type="NCBI Taxonomy" id="309884"/>
    <lineage>
        <taxon>Bacteria</taxon>
        <taxon>Thermotogati</taxon>
        <taxon>Deinococcota</taxon>
        <taxon>Deinococci</taxon>
        <taxon>Deinococcales</taxon>
        <taxon>Deinococcaceae</taxon>
        <taxon>Deinococcus</taxon>
    </lineage>
</organism>
<dbReference type="Proteomes" id="UP001595998">
    <property type="component" value="Unassembled WGS sequence"/>
</dbReference>